<feature type="transmembrane region" description="Helical" evidence="1">
    <location>
        <begin position="66"/>
        <end position="87"/>
    </location>
</feature>
<feature type="transmembrane region" description="Helical" evidence="1">
    <location>
        <begin position="6"/>
        <end position="22"/>
    </location>
</feature>
<evidence type="ECO:0000256" key="1">
    <source>
        <dbReference type="SAM" id="Phobius"/>
    </source>
</evidence>
<dbReference type="NCBIfam" id="TIGR03987">
    <property type="entry name" value="HsmA family protein"/>
    <property type="match status" value="1"/>
</dbReference>
<dbReference type="RefSeq" id="WP_073022435.1">
    <property type="nucleotide sequence ID" value="NZ_FQXU01000017.1"/>
</dbReference>
<keyword evidence="1" id="KW-0472">Membrane</keyword>
<sequence>MLLYAIISITSALIFYTIGVWSEKIQGELKKWHLVVFWIGLCFDTLGTTLMSKIAGDGFQLNFHGITGLIAIVLMLFHALWATFVLVKNDVKAKVNFHKFSIIVWIIWLIPFISGMIIGMSK</sequence>
<feature type="transmembrane region" description="Helical" evidence="1">
    <location>
        <begin position="34"/>
        <end position="54"/>
    </location>
</feature>
<keyword evidence="1" id="KW-1133">Transmembrane helix</keyword>
<name>A0A1M6CRV9_9CLOT</name>
<gene>
    <name evidence="2" type="ORF">SAMN02745941_04100</name>
</gene>
<dbReference type="Proteomes" id="UP000184241">
    <property type="component" value="Unassembled WGS sequence"/>
</dbReference>
<feature type="transmembrane region" description="Helical" evidence="1">
    <location>
        <begin position="99"/>
        <end position="120"/>
    </location>
</feature>
<keyword evidence="1" id="KW-0812">Transmembrane</keyword>
<evidence type="ECO:0000313" key="3">
    <source>
        <dbReference type="Proteomes" id="UP000184241"/>
    </source>
</evidence>
<organism evidence="2 3">
    <name type="scientific">Clostridium intestinale DSM 6191</name>
    <dbReference type="NCBI Taxonomy" id="1121320"/>
    <lineage>
        <taxon>Bacteria</taxon>
        <taxon>Bacillati</taxon>
        <taxon>Bacillota</taxon>
        <taxon>Clostridia</taxon>
        <taxon>Eubacteriales</taxon>
        <taxon>Clostridiaceae</taxon>
        <taxon>Clostridium</taxon>
    </lineage>
</organism>
<proteinExistence type="predicted"/>
<protein>
    <submittedName>
        <fullName evidence="2">TIGR03987 family protein</fullName>
    </submittedName>
</protein>
<dbReference type="EMBL" id="FQXU01000017">
    <property type="protein sequence ID" value="SHI63581.1"/>
    <property type="molecule type" value="Genomic_DNA"/>
</dbReference>
<dbReference type="InterPro" id="IPR023813">
    <property type="entry name" value="HsmA-like"/>
</dbReference>
<evidence type="ECO:0000313" key="2">
    <source>
        <dbReference type="EMBL" id="SHI63581.1"/>
    </source>
</evidence>
<accession>A0A1M6CRV9</accession>
<reference evidence="2 3" key="1">
    <citation type="submission" date="2016-11" db="EMBL/GenBank/DDBJ databases">
        <authorList>
            <person name="Jaros S."/>
            <person name="Januszkiewicz K."/>
            <person name="Wedrychowicz H."/>
        </authorList>
    </citation>
    <scope>NUCLEOTIDE SEQUENCE [LARGE SCALE GENOMIC DNA]</scope>
    <source>
        <strain evidence="2 3">DSM 6191</strain>
    </source>
</reference>
<dbReference type="AlphaFoldDB" id="A0A1M6CRV9"/>